<gene>
    <name evidence="1" type="ORF">WN59_06640</name>
</gene>
<organism evidence="1 2">
    <name type="scientific">Salinicoccus sediminis</name>
    <dbReference type="NCBI Taxonomy" id="1432562"/>
    <lineage>
        <taxon>Bacteria</taxon>
        <taxon>Bacillati</taxon>
        <taxon>Bacillota</taxon>
        <taxon>Bacilli</taxon>
        <taxon>Bacillales</taxon>
        <taxon>Staphylococcaceae</taxon>
        <taxon>Salinicoccus</taxon>
    </lineage>
</organism>
<dbReference type="STRING" id="1432562.WN59_06640"/>
<evidence type="ECO:0000313" key="2">
    <source>
        <dbReference type="Proteomes" id="UP000034287"/>
    </source>
</evidence>
<dbReference type="EMBL" id="LAYZ01000003">
    <property type="protein sequence ID" value="KKK34703.1"/>
    <property type="molecule type" value="Genomic_DNA"/>
</dbReference>
<sequence length="202" mass="23481">MEHTSEGIPEELKNLKIIVGQEPYKEDDKVKCETKHLKGIDCEKFYQYFDTVAFVTGKLSPFKHTLENVLNLLYYNKNCKIRDEYIHIATNNNWLSFVNNMYKDYKMVFINQNELDLKCNTTNQIINYAESILMCGNQAEKTIKSITKATTSNAKLFLSVHPSTITSSNTRYIDDWISIQTNGILSIHQNNYDHSVKLDFML</sequence>
<keyword evidence="2" id="KW-1185">Reference proteome</keyword>
<dbReference type="PATRIC" id="fig|1432562.3.peg.1322"/>
<dbReference type="AlphaFoldDB" id="A0A0M2SKC5"/>
<dbReference type="Proteomes" id="UP000034287">
    <property type="component" value="Unassembled WGS sequence"/>
</dbReference>
<name>A0A0M2SKC5_9STAP</name>
<protein>
    <submittedName>
        <fullName evidence="1">Uncharacterized protein</fullName>
    </submittedName>
</protein>
<evidence type="ECO:0000313" key="1">
    <source>
        <dbReference type="EMBL" id="KKK34703.1"/>
    </source>
</evidence>
<accession>A0A0M2SKC5</accession>
<dbReference type="RefSeq" id="WP_046514674.1">
    <property type="nucleotide sequence ID" value="NZ_LAYZ01000003.1"/>
</dbReference>
<proteinExistence type="predicted"/>
<reference evidence="1 2" key="1">
    <citation type="submission" date="2015-04" db="EMBL/GenBank/DDBJ databases">
        <title>Taxonomic description and genome sequence of Salinicoccus sediminis sp. nov., a novel hyper halotolerant bacterium isolated from marine sediment.</title>
        <authorList>
            <person name="Mathan Kumar R."/>
            <person name="Kaur G."/>
            <person name="Kumar N."/>
            <person name="Kumar A."/>
            <person name="Singh N.K."/>
            <person name="Kaur N."/>
            <person name="Mayilraj S."/>
        </authorList>
    </citation>
    <scope>NUCLEOTIDE SEQUENCE [LARGE SCALE GENOMIC DNA]</scope>
    <source>
        <strain evidence="1 2">SV-16</strain>
    </source>
</reference>
<comment type="caution">
    <text evidence="1">The sequence shown here is derived from an EMBL/GenBank/DDBJ whole genome shotgun (WGS) entry which is preliminary data.</text>
</comment>